<sequence>MRAIKYGWLFCLSLLPFSAVTQNVMTSSPYSMFGVGEIMAGLHGANAGMGGVAIGMRGKMLINTDNPAGLAGLDTCRLFAEASAFAKWESYRSKGDDNQAFTGNFSRFAMAGRIMPRWYMAVGLTPYSSVGYYFQSTQELEGSPGSYYTSSFSGDGGLSKVYFSNAFQLLPALSVGVNLGYIFGNMTQTEAQSTMSVSQKLSGQSFSADFGVQYSRRLSRELNLTLGAVYGLPQTIRMQKTRTLVDNSTSSTTNMKRVSQQLPRYIGGGASVEYKKMTYAFDYLFRQYGSLTSADSRVTFHDSHELRAGVCYFPDGYGSSSIWKRMDYKAGVGLSSPYYMQVRGQSGLSWRVSAGLGFPLMNGRLHTSFFYDRVDLDGKMLKRGITGFTVTYTLSELFYKVKL</sequence>
<protein>
    <recommendedName>
        <fullName evidence="4">Outer membrane protein beta-barrel domain-containing protein</fullName>
    </recommendedName>
</protein>
<dbReference type="SUPFAM" id="SSF56935">
    <property type="entry name" value="Porins"/>
    <property type="match status" value="1"/>
</dbReference>
<feature type="chain" id="PRO_5045753873" description="Outer membrane protein beta-barrel domain-containing protein" evidence="1">
    <location>
        <begin position="22"/>
        <end position="403"/>
    </location>
</feature>
<comment type="caution">
    <text evidence="2">The sequence shown here is derived from an EMBL/GenBank/DDBJ whole genome shotgun (WGS) entry which is preliminary data.</text>
</comment>
<accession>A0ABR7DRR1</accession>
<evidence type="ECO:0008006" key="4">
    <source>
        <dbReference type="Google" id="ProtNLM"/>
    </source>
</evidence>
<evidence type="ECO:0000313" key="3">
    <source>
        <dbReference type="Proteomes" id="UP000651475"/>
    </source>
</evidence>
<keyword evidence="1" id="KW-0732">Signal</keyword>
<proteinExistence type="predicted"/>
<evidence type="ECO:0000256" key="1">
    <source>
        <dbReference type="SAM" id="SignalP"/>
    </source>
</evidence>
<name>A0ABR7DRR1_9BACT</name>
<gene>
    <name evidence="2" type="ORF">H8S65_15425</name>
</gene>
<evidence type="ECO:0000313" key="2">
    <source>
        <dbReference type="EMBL" id="MBC5634139.1"/>
    </source>
</evidence>
<organism evidence="2 3">
    <name type="scientific">Parabacteroides hominis</name>
    <dbReference type="NCBI Taxonomy" id="2763057"/>
    <lineage>
        <taxon>Bacteria</taxon>
        <taxon>Pseudomonadati</taxon>
        <taxon>Bacteroidota</taxon>
        <taxon>Bacteroidia</taxon>
        <taxon>Bacteroidales</taxon>
        <taxon>Tannerellaceae</taxon>
        <taxon>Parabacteroides</taxon>
    </lineage>
</organism>
<dbReference type="RefSeq" id="WP_186930792.1">
    <property type="nucleotide sequence ID" value="NZ_JACOOJ010000032.1"/>
</dbReference>
<dbReference type="Proteomes" id="UP000651475">
    <property type="component" value="Unassembled WGS sequence"/>
</dbReference>
<dbReference type="Gene3D" id="2.40.160.60">
    <property type="entry name" value="Outer membrane protein transport protein (OMPP1/FadL/TodX)"/>
    <property type="match status" value="1"/>
</dbReference>
<reference evidence="2 3" key="1">
    <citation type="submission" date="2020-08" db="EMBL/GenBank/DDBJ databases">
        <title>Genome public.</title>
        <authorList>
            <person name="Liu C."/>
            <person name="Sun Q."/>
        </authorList>
    </citation>
    <scope>NUCLEOTIDE SEQUENCE [LARGE SCALE GENOMIC DNA]</scope>
    <source>
        <strain evidence="2 3">NSJ-79</strain>
    </source>
</reference>
<keyword evidence="3" id="KW-1185">Reference proteome</keyword>
<dbReference type="EMBL" id="JACOOJ010000032">
    <property type="protein sequence ID" value="MBC5634139.1"/>
    <property type="molecule type" value="Genomic_DNA"/>
</dbReference>
<feature type="signal peptide" evidence="1">
    <location>
        <begin position="1"/>
        <end position="21"/>
    </location>
</feature>